<dbReference type="InterPro" id="IPR051816">
    <property type="entry name" value="Glycosyl_Hydrolase_31"/>
</dbReference>
<evidence type="ECO:0000256" key="2">
    <source>
        <dbReference type="RuleBase" id="RU361185"/>
    </source>
</evidence>
<dbReference type="Pfam" id="PF01055">
    <property type="entry name" value="Glyco_hydro_31_2nd"/>
    <property type="match status" value="1"/>
</dbReference>
<reference evidence="4 5" key="1">
    <citation type="submission" date="2016-11" db="EMBL/GenBank/DDBJ databases">
        <title>Whole genomes of Flavobacteriaceae.</title>
        <authorList>
            <person name="Stine C."/>
            <person name="Li C."/>
            <person name="Tadesse D."/>
        </authorList>
    </citation>
    <scope>NUCLEOTIDE SEQUENCE [LARGE SCALE GENOMIC DNA]</scope>
    <source>
        <strain evidence="4 5">DSM 15937</strain>
    </source>
</reference>
<dbReference type="InterPro" id="IPR011013">
    <property type="entry name" value="Gal_mutarotase_sf_dom"/>
</dbReference>
<dbReference type="SUPFAM" id="SSF51011">
    <property type="entry name" value="Glycosyl hydrolase domain"/>
    <property type="match status" value="1"/>
</dbReference>
<dbReference type="CDD" id="cd14752">
    <property type="entry name" value="GH31_N"/>
    <property type="match status" value="1"/>
</dbReference>
<dbReference type="InterPro" id="IPR013780">
    <property type="entry name" value="Glyco_hydro_b"/>
</dbReference>
<comment type="caution">
    <text evidence="4">The sequence shown here is derived from an EMBL/GenBank/DDBJ whole genome shotgun (WGS) entry which is preliminary data.</text>
</comment>
<dbReference type="Pfam" id="PF21365">
    <property type="entry name" value="Glyco_hydro_31_3rd"/>
    <property type="match status" value="1"/>
</dbReference>
<dbReference type="InterPro" id="IPR033403">
    <property type="entry name" value="DUF5110"/>
</dbReference>
<dbReference type="EMBL" id="MUGV01000056">
    <property type="protein sequence ID" value="OXA75059.1"/>
    <property type="molecule type" value="Genomic_DNA"/>
</dbReference>
<evidence type="ECO:0000259" key="3">
    <source>
        <dbReference type="PROSITE" id="PS51820"/>
    </source>
</evidence>
<dbReference type="Gene3D" id="3.20.20.80">
    <property type="entry name" value="Glycosidases"/>
    <property type="match status" value="1"/>
</dbReference>
<dbReference type="Pfam" id="PF07691">
    <property type="entry name" value="PA14"/>
    <property type="match status" value="1"/>
</dbReference>
<protein>
    <recommendedName>
        <fullName evidence="3">PA14 domain-containing protein</fullName>
    </recommendedName>
</protein>
<dbReference type="Pfam" id="PF17137">
    <property type="entry name" value="DUF5110"/>
    <property type="match status" value="1"/>
</dbReference>
<keyword evidence="5" id="KW-1185">Reference proteome</keyword>
<dbReference type="InterPro" id="IPR037524">
    <property type="entry name" value="PA14/GLEYA"/>
</dbReference>
<organism evidence="4 5">
    <name type="scientific">Flavobacterium frigidimaris</name>
    <dbReference type="NCBI Taxonomy" id="262320"/>
    <lineage>
        <taxon>Bacteria</taxon>
        <taxon>Pseudomonadati</taxon>
        <taxon>Bacteroidota</taxon>
        <taxon>Flavobacteriia</taxon>
        <taxon>Flavobacteriales</taxon>
        <taxon>Flavobacteriaceae</taxon>
        <taxon>Flavobacterium</taxon>
    </lineage>
</organism>
<dbReference type="PANTHER" id="PTHR43863:SF2">
    <property type="entry name" value="MALTASE-GLUCOAMYLASE"/>
    <property type="match status" value="1"/>
</dbReference>
<evidence type="ECO:0000313" key="4">
    <source>
        <dbReference type="EMBL" id="OXA75059.1"/>
    </source>
</evidence>
<dbReference type="Proteomes" id="UP000198382">
    <property type="component" value="Unassembled WGS sequence"/>
</dbReference>
<keyword evidence="2" id="KW-0326">Glycosidase</keyword>
<dbReference type="SMART" id="SM00758">
    <property type="entry name" value="PA14"/>
    <property type="match status" value="1"/>
</dbReference>
<dbReference type="Gene3D" id="2.60.40.1180">
    <property type="entry name" value="Golgi alpha-mannosidase II"/>
    <property type="match status" value="2"/>
</dbReference>
<gene>
    <name evidence="4" type="ORF">B0A65_22745</name>
</gene>
<dbReference type="Gene3D" id="2.60.120.380">
    <property type="match status" value="1"/>
</dbReference>
<comment type="similarity">
    <text evidence="1 2">Belongs to the glycosyl hydrolase 31 family.</text>
</comment>
<dbReference type="InterPro" id="IPR025887">
    <property type="entry name" value="Glyco_hydro_31_N_dom"/>
</dbReference>
<accession>A0ABX4BJF8</accession>
<dbReference type="Pfam" id="PF13802">
    <property type="entry name" value="Gal_mutarotas_2"/>
    <property type="match status" value="1"/>
</dbReference>
<dbReference type="Gene3D" id="2.60.40.1760">
    <property type="entry name" value="glycosyl hydrolase (family 31)"/>
    <property type="match status" value="1"/>
</dbReference>
<dbReference type="InterPro" id="IPR011658">
    <property type="entry name" value="PA14_dom"/>
</dbReference>
<dbReference type="SUPFAM" id="SSF51445">
    <property type="entry name" value="(Trans)glycosidases"/>
    <property type="match status" value="1"/>
</dbReference>
<dbReference type="PANTHER" id="PTHR43863">
    <property type="entry name" value="HYDROLASE, PUTATIVE (AFU_ORTHOLOGUE AFUA_1G03140)-RELATED"/>
    <property type="match status" value="1"/>
</dbReference>
<evidence type="ECO:0000313" key="5">
    <source>
        <dbReference type="Proteomes" id="UP000198382"/>
    </source>
</evidence>
<dbReference type="InterPro" id="IPR000322">
    <property type="entry name" value="Glyco_hydro_31_TIM"/>
</dbReference>
<dbReference type="CDD" id="cd06591">
    <property type="entry name" value="GH31_xylosidase_XylS"/>
    <property type="match status" value="1"/>
</dbReference>
<keyword evidence="2" id="KW-0378">Hydrolase</keyword>
<evidence type="ECO:0000256" key="1">
    <source>
        <dbReference type="ARBA" id="ARBA00007806"/>
    </source>
</evidence>
<dbReference type="InterPro" id="IPR017853">
    <property type="entry name" value="GH"/>
</dbReference>
<proteinExistence type="inferred from homology"/>
<dbReference type="InterPro" id="IPR048395">
    <property type="entry name" value="Glyco_hydro_31_C"/>
</dbReference>
<dbReference type="SUPFAM" id="SSF56988">
    <property type="entry name" value="Anthrax protective antigen"/>
    <property type="match status" value="1"/>
</dbReference>
<feature type="domain" description="PA14" evidence="3">
    <location>
        <begin position="213"/>
        <end position="344"/>
    </location>
</feature>
<dbReference type="SUPFAM" id="SSF74650">
    <property type="entry name" value="Galactose mutarotase-like"/>
    <property type="match status" value="1"/>
</dbReference>
<name>A0ABX4BJF8_FLAFR</name>
<dbReference type="PROSITE" id="PS51820">
    <property type="entry name" value="PA14"/>
    <property type="match status" value="1"/>
</dbReference>
<sequence>MVFILSFLNIQAQESTFQKQGNNITYSLKEGKLQVVVCSENIMQVKYTLADKFDTKESLIIEEKAFSKVPFEVKENLTEITITAKKITAKINKKTGAVAFFDLQGKPILKEVATGGKTISPNSFEGFQTQSISQKFESPSDEAIYGLGQHQDRMLNIKGQDLDLYQHNTEVYMPFFVSTKGYGLLWNNYSHTKFGNPDEIKAIPADKLFDKNQKSGGLDVAFFNDSEFKEKADNAKTTTTKLIIEKDNPIKGARYTGYILADKTGEYAFYSYSDGTLRLKINDVLVLDNWAPYANARDRNVINLEKGKKYKIEIEWQRYHKNNSLQLKWREPHAENETALWSAAGKEINYFVIAGESMDTLISGYRTLTGKATILPKWAMGFWQCKERYKTQDEILNVVREFRKRKIPLDIIVQDWQYWKEDQWGSATFEPSRYPNPTAMIDTLHQELNTKFMVSVWGKFYRNSDNFRELNEAGFLYPKPLAENLVDFLGYNFSYYDAFNPAARKMYWEQLNEKLYSKGADAWWMDASEPEMPDHGATPENMAHFMNPTFNGTGFANLNAYPLQHTKAVFEGQMGESPEKRVTILTRSAFAGQQKYSTIVWSGDIAGEWNNLKASIPAGLSFSMSGMPYWTTDTGGFWVKYKGGNQNPEYRELYTRWYQFSAFCPIFRAHGSNTEREIWHFGDENSETYKTQLKFNKLHYRLMPYIYTLNGMVNTNDYTMMRALVMDFPNDTKVFNIDNQYMFGPSILVCPVTDEAATKREIYLPKGATWVNFWTGETLQGGQTIMTPAPLDQLPLFIKAGSIVPFGPDLQYALEKNADPIELRIYTGANGSFSLYEDENTNNNYLKGKSSTIKFEWNEINKTLTIGDREGDFDGMLKDRIFNIVFVSKNQGIGELASAKIDKTVKYTGKSITIKN</sequence>